<dbReference type="Proteomes" id="UP000287144">
    <property type="component" value="Unassembled WGS sequence"/>
</dbReference>
<proteinExistence type="predicted"/>
<accession>A0A428RRT9</accession>
<sequence>MVLVHDLSSAETTQTRARQLGPENCTNVLFEISGCRAAFLDTKDARRYQVSAQVNGRFLAGFGSIATNNVSCQSSFRPEMDGEDPYISRGRFDSANVSDLGSHSWLLAAQPKSVRKQFLYLPRF</sequence>
<dbReference type="EMBL" id="NKCK01000543">
    <property type="protein sequence ID" value="RSL80274.1"/>
    <property type="molecule type" value="Genomic_DNA"/>
</dbReference>
<name>A0A428RRT9_9HYPO</name>
<gene>
    <name evidence="1" type="ORF">CEP52_017415</name>
</gene>
<comment type="caution">
    <text evidence="1">The sequence shown here is derived from an EMBL/GenBank/DDBJ whole genome shotgun (WGS) entry which is preliminary data.</text>
</comment>
<dbReference type="AlphaFoldDB" id="A0A428RRT9"/>
<organism evidence="1 2">
    <name type="scientific">Fusarium oligoseptatum</name>
    <dbReference type="NCBI Taxonomy" id="2604345"/>
    <lineage>
        <taxon>Eukaryota</taxon>
        <taxon>Fungi</taxon>
        <taxon>Dikarya</taxon>
        <taxon>Ascomycota</taxon>
        <taxon>Pezizomycotina</taxon>
        <taxon>Sordariomycetes</taxon>
        <taxon>Hypocreomycetidae</taxon>
        <taxon>Hypocreales</taxon>
        <taxon>Nectriaceae</taxon>
        <taxon>Fusarium</taxon>
        <taxon>Fusarium solani species complex</taxon>
    </lineage>
</organism>
<protein>
    <submittedName>
        <fullName evidence="1">Uncharacterized protein</fullName>
    </submittedName>
</protein>
<keyword evidence="2" id="KW-1185">Reference proteome</keyword>
<evidence type="ECO:0000313" key="1">
    <source>
        <dbReference type="EMBL" id="RSL80274.1"/>
    </source>
</evidence>
<reference evidence="1 2" key="1">
    <citation type="submission" date="2017-06" db="EMBL/GenBank/DDBJ databases">
        <title>Comparative genomic analysis of Ambrosia Fusariam Clade fungi.</title>
        <authorList>
            <person name="Stajich J.E."/>
            <person name="Carrillo J."/>
            <person name="Kijimoto T."/>
            <person name="Eskalen A."/>
            <person name="O'Donnell K."/>
            <person name="Kasson M."/>
        </authorList>
    </citation>
    <scope>NUCLEOTIDE SEQUENCE [LARGE SCALE GENOMIC DNA]</scope>
    <source>
        <strain evidence="1 2">NRRL62579</strain>
    </source>
</reference>
<evidence type="ECO:0000313" key="2">
    <source>
        <dbReference type="Proteomes" id="UP000287144"/>
    </source>
</evidence>